<dbReference type="OrthoDB" id="1917236at2759"/>
<dbReference type="InterPro" id="IPR004864">
    <property type="entry name" value="LEA_2"/>
</dbReference>
<feature type="transmembrane region" description="Helical" evidence="5">
    <location>
        <begin position="40"/>
        <end position="58"/>
    </location>
</feature>
<proteinExistence type="predicted"/>
<keyword evidence="4 5" id="KW-0472">Membrane</keyword>
<dbReference type="SUPFAM" id="SSF117070">
    <property type="entry name" value="LEA14-like"/>
    <property type="match status" value="1"/>
</dbReference>
<protein>
    <recommendedName>
        <fullName evidence="6">Late embryogenesis abundant protein LEA-2 subgroup domain-containing protein</fullName>
    </recommendedName>
</protein>
<dbReference type="PANTHER" id="PTHR31234">
    <property type="entry name" value="LATE EMBRYOGENESIS ABUNDANT (LEA) HYDROXYPROLINE-RICH GLYCOPROTEIN FAMILY"/>
    <property type="match status" value="1"/>
</dbReference>
<dbReference type="AlphaFoldDB" id="A0A834ZHK0"/>
<evidence type="ECO:0000313" key="7">
    <source>
        <dbReference type="EMBL" id="KAF8407036.1"/>
    </source>
</evidence>
<comment type="subcellular location">
    <subcellularLocation>
        <location evidence="1">Membrane</location>
        <topology evidence="1">Single-pass membrane protein</topology>
    </subcellularLocation>
</comment>
<keyword evidence="3 5" id="KW-1133">Transmembrane helix</keyword>
<reference evidence="7 8" key="1">
    <citation type="submission" date="2020-04" db="EMBL/GenBank/DDBJ databases">
        <title>Plant Genome Project.</title>
        <authorList>
            <person name="Zhang R.-G."/>
        </authorList>
    </citation>
    <scope>NUCLEOTIDE SEQUENCE [LARGE SCALE GENOMIC DNA]</scope>
    <source>
        <strain evidence="7">YNK0</strain>
        <tissue evidence="7">Leaf</tissue>
    </source>
</reference>
<evidence type="ECO:0000256" key="4">
    <source>
        <dbReference type="ARBA" id="ARBA00023136"/>
    </source>
</evidence>
<evidence type="ECO:0000259" key="6">
    <source>
        <dbReference type="Pfam" id="PF03168"/>
    </source>
</evidence>
<organism evidence="7 8">
    <name type="scientific">Tetracentron sinense</name>
    <name type="common">Spur-leaf</name>
    <dbReference type="NCBI Taxonomy" id="13715"/>
    <lineage>
        <taxon>Eukaryota</taxon>
        <taxon>Viridiplantae</taxon>
        <taxon>Streptophyta</taxon>
        <taxon>Embryophyta</taxon>
        <taxon>Tracheophyta</taxon>
        <taxon>Spermatophyta</taxon>
        <taxon>Magnoliopsida</taxon>
        <taxon>Trochodendrales</taxon>
        <taxon>Trochodendraceae</taxon>
        <taxon>Tetracentron</taxon>
    </lineage>
</organism>
<dbReference type="InterPro" id="IPR044839">
    <property type="entry name" value="NDR1-like"/>
</dbReference>
<evidence type="ECO:0000256" key="5">
    <source>
        <dbReference type="SAM" id="Phobius"/>
    </source>
</evidence>
<comment type="caution">
    <text evidence="7">The sequence shown here is derived from an EMBL/GenBank/DDBJ whole genome shotgun (WGS) entry which is preliminary data.</text>
</comment>
<evidence type="ECO:0000256" key="3">
    <source>
        <dbReference type="ARBA" id="ARBA00022989"/>
    </source>
</evidence>
<dbReference type="GO" id="GO:0098542">
    <property type="term" value="P:defense response to other organism"/>
    <property type="evidence" value="ECO:0007669"/>
    <property type="project" value="InterPro"/>
</dbReference>
<evidence type="ECO:0000256" key="1">
    <source>
        <dbReference type="ARBA" id="ARBA00004167"/>
    </source>
</evidence>
<evidence type="ECO:0000313" key="8">
    <source>
        <dbReference type="Proteomes" id="UP000655225"/>
    </source>
</evidence>
<evidence type="ECO:0000256" key="2">
    <source>
        <dbReference type="ARBA" id="ARBA00022692"/>
    </source>
</evidence>
<keyword evidence="2 5" id="KW-0812">Transmembrane</keyword>
<dbReference type="Pfam" id="PF03168">
    <property type="entry name" value="LEA_2"/>
    <property type="match status" value="1"/>
</dbReference>
<keyword evidence="8" id="KW-1185">Reference proteome</keyword>
<dbReference type="EMBL" id="JABCRI010000004">
    <property type="protein sequence ID" value="KAF8407036.1"/>
    <property type="molecule type" value="Genomic_DNA"/>
</dbReference>
<accession>A0A834ZHK0</accession>
<feature type="domain" description="Late embryogenesis abundant protein LEA-2 subgroup" evidence="6">
    <location>
        <begin position="91"/>
        <end position="184"/>
    </location>
</feature>
<dbReference type="GO" id="GO:0016020">
    <property type="term" value="C:membrane"/>
    <property type="evidence" value="ECO:0007669"/>
    <property type="project" value="UniProtKB-SubCell"/>
</dbReference>
<dbReference type="PANTHER" id="PTHR31234:SF4">
    <property type="entry name" value="EXPRESSED PROTEIN"/>
    <property type="match status" value="1"/>
</dbReference>
<dbReference type="Proteomes" id="UP000655225">
    <property type="component" value="Unassembled WGS sequence"/>
</dbReference>
<name>A0A834ZHK0_TETSI</name>
<sequence length="306" mass="35067">MAAKGEAIYYSPLPPPQEQQHYVILSLYSPPNRRRRSRRCLLCFASLVLLAVAIFFLWPSDPDLSVVRLHLNHLRIQKFPFISLDISLPLTIKVRNRDFFSLDYNSLVVSIGYRGKQLGFVNSNQGHVRARGSSYVNATLQFDGIELLFDTFYLLEDLAKGSIAFDTVSEVKGKLGLFFFDFPLKDLIRSYEGSFLLITIELLLPTEMQYLGHCYRYPVLLDEGKATFEENILVLNEDWKMPLLRVKTHDDAYTGTNPDAVSEHKHTASLIYHRHRHSLEFADSQPRPPMVLAQQTISVASLRCEI</sequence>
<gene>
    <name evidence="7" type="ORF">HHK36_006161</name>
</gene>